<evidence type="ECO:0000313" key="4">
    <source>
        <dbReference type="Proteomes" id="UP000198393"/>
    </source>
</evidence>
<feature type="transmembrane region" description="Helical" evidence="1">
    <location>
        <begin position="376"/>
        <end position="397"/>
    </location>
</feature>
<evidence type="ECO:0000256" key="1">
    <source>
        <dbReference type="SAM" id="Phobius"/>
    </source>
</evidence>
<evidence type="ECO:0000259" key="2">
    <source>
        <dbReference type="SMART" id="SM01080"/>
    </source>
</evidence>
<name>A0A239KBZ6_EKHLU</name>
<dbReference type="AlphaFoldDB" id="A0A239KBZ6"/>
<dbReference type="OrthoDB" id="1403562at2"/>
<dbReference type="InterPro" id="IPR007890">
    <property type="entry name" value="CHASE2"/>
</dbReference>
<keyword evidence="1" id="KW-0812">Transmembrane</keyword>
<accession>A0A239KBZ6</accession>
<organism evidence="3 4">
    <name type="scientific">Ekhidna lutea</name>
    <dbReference type="NCBI Taxonomy" id="447679"/>
    <lineage>
        <taxon>Bacteria</taxon>
        <taxon>Pseudomonadati</taxon>
        <taxon>Bacteroidota</taxon>
        <taxon>Cytophagia</taxon>
        <taxon>Cytophagales</taxon>
        <taxon>Reichenbachiellaceae</taxon>
        <taxon>Ekhidna</taxon>
    </lineage>
</organism>
<feature type="domain" description="CHASE2" evidence="2">
    <location>
        <begin position="40"/>
        <end position="333"/>
    </location>
</feature>
<keyword evidence="1" id="KW-1133">Transmembrane helix</keyword>
<keyword evidence="1" id="KW-0472">Membrane</keyword>
<feature type="transmembrane region" description="Helical" evidence="1">
    <location>
        <begin position="350"/>
        <end position="370"/>
    </location>
</feature>
<evidence type="ECO:0000313" key="3">
    <source>
        <dbReference type="EMBL" id="SNT15926.1"/>
    </source>
</evidence>
<proteinExistence type="predicted"/>
<dbReference type="SMART" id="SM01080">
    <property type="entry name" value="CHASE2"/>
    <property type="match status" value="1"/>
</dbReference>
<reference evidence="3 4" key="1">
    <citation type="submission" date="2017-06" db="EMBL/GenBank/DDBJ databases">
        <authorList>
            <person name="Kim H.J."/>
            <person name="Triplett B.A."/>
        </authorList>
    </citation>
    <scope>NUCLEOTIDE SEQUENCE [LARGE SCALE GENOMIC DNA]</scope>
    <source>
        <strain evidence="3 4">DSM 19307</strain>
    </source>
</reference>
<dbReference type="EMBL" id="FZPD01000004">
    <property type="protein sequence ID" value="SNT15926.1"/>
    <property type="molecule type" value="Genomic_DNA"/>
</dbReference>
<gene>
    <name evidence="3" type="ORF">SAMN05421640_2571</name>
</gene>
<feature type="transmembrane region" description="Helical" evidence="1">
    <location>
        <begin position="319"/>
        <end position="338"/>
    </location>
</feature>
<dbReference type="Pfam" id="PF05226">
    <property type="entry name" value="CHASE2"/>
    <property type="match status" value="1"/>
</dbReference>
<keyword evidence="4" id="KW-1185">Reference proteome</keyword>
<protein>
    <submittedName>
        <fullName evidence="3">Sensor domain CHASE2-containing protein</fullName>
    </submittedName>
</protein>
<dbReference type="RefSeq" id="WP_089357270.1">
    <property type="nucleotide sequence ID" value="NZ_FZPD01000004.1"/>
</dbReference>
<dbReference type="Proteomes" id="UP000198393">
    <property type="component" value="Unassembled WGS sequence"/>
</dbReference>
<sequence>MFRRFWRDVILGTIFIISLMLFIGSVSAFKVFDIFDPIGDAFEDMEFTDIYFSQLLDDPIADENVVLVNIGLESRAGIAMMIDSISQHNPAVIGVDSFFDFPKEDTLGDMMLMDALSRVENLIMVTKVLYNPDTEKLDSVHTSWPWFTFNAEPAFANLITDAQVQEDLKMCRSFNPTLTTTDSTTHTAFAVKLASYLAPEKAQAFIDRGNEEEVINYRGNVIDFGATKFGNKYYALDVGDVFGSNYIPEIIEGKVVIFCFLGEVLGDRENFEDKFFTPLNDVYIGRAFPDMYGGVIHANIVSMILNENYIFYLKDWQKIAVAVLILFLNIMAFSWIYKKLPKWYDGITKVIQLIEFVGIIYLMIYFMDIFSMKLDLTYLLFAVALSGDGLEVFYGVVKNSLSKEGRKELFKVSRL</sequence>